<accession>A0A1G9M0H5</accession>
<gene>
    <name evidence="2" type="ORF">SAMN04488568_101276</name>
</gene>
<keyword evidence="1" id="KW-1133">Transmembrane helix</keyword>
<dbReference type="STRING" id="144026.SAMN04488568_101276"/>
<dbReference type="RefSeq" id="WP_091765605.1">
    <property type="nucleotide sequence ID" value="NZ_FNHG01000001.1"/>
</dbReference>
<dbReference type="EMBL" id="FNHG01000001">
    <property type="protein sequence ID" value="SDL67633.1"/>
    <property type="molecule type" value="Genomic_DNA"/>
</dbReference>
<organism evidence="2 3">
    <name type="scientific">Maricaulis salignorans</name>
    <dbReference type="NCBI Taxonomy" id="144026"/>
    <lineage>
        <taxon>Bacteria</taxon>
        <taxon>Pseudomonadati</taxon>
        <taxon>Pseudomonadota</taxon>
        <taxon>Alphaproteobacteria</taxon>
        <taxon>Maricaulales</taxon>
        <taxon>Maricaulaceae</taxon>
        <taxon>Maricaulis</taxon>
    </lineage>
</organism>
<proteinExistence type="predicted"/>
<protein>
    <recommendedName>
        <fullName evidence="4">Prepilin-type N-terminal cleavage/methylation domain-containing protein</fullName>
    </recommendedName>
</protein>
<evidence type="ECO:0000313" key="3">
    <source>
        <dbReference type="Proteomes" id="UP000199759"/>
    </source>
</evidence>
<sequence length="126" mass="12961">MPASNSKDGGYALTEVLVASVIAAAVVTTAMTGMAGALRGAQGASRMQNVLLEGANISARLRAGDPAANIAADYPGWRIDISAVDRPVDPRTGAVLTRAHIEHVAPLLALDLIYLEDGSLAQEAQP</sequence>
<dbReference type="AlphaFoldDB" id="A0A1G9M0H5"/>
<reference evidence="2 3" key="1">
    <citation type="submission" date="2016-10" db="EMBL/GenBank/DDBJ databases">
        <authorList>
            <person name="de Groot N.N."/>
        </authorList>
    </citation>
    <scope>NUCLEOTIDE SEQUENCE [LARGE SCALE GENOMIC DNA]</scope>
    <source>
        <strain evidence="2 3">DSM 16077</strain>
    </source>
</reference>
<evidence type="ECO:0008006" key="4">
    <source>
        <dbReference type="Google" id="ProtNLM"/>
    </source>
</evidence>
<name>A0A1G9M0H5_9PROT</name>
<dbReference type="Proteomes" id="UP000199759">
    <property type="component" value="Unassembled WGS sequence"/>
</dbReference>
<evidence type="ECO:0000256" key="1">
    <source>
        <dbReference type="SAM" id="Phobius"/>
    </source>
</evidence>
<keyword evidence="1" id="KW-0472">Membrane</keyword>
<feature type="transmembrane region" description="Helical" evidence="1">
    <location>
        <begin position="16"/>
        <end position="38"/>
    </location>
</feature>
<keyword evidence="1" id="KW-0812">Transmembrane</keyword>
<evidence type="ECO:0000313" key="2">
    <source>
        <dbReference type="EMBL" id="SDL67633.1"/>
    </source>
</evidence>
<dbReference type="OrthoDB" id="9763453at2"/>
<keyword evidence="3" id="KW-1185">Reference proteome</keyword>